<name>A0ABP7Z020_9SPHI</name>
<accession>A0ABP7Z020</accession>
<organism evidence="1 2">
    <name type="scientific">Sphingobacterium kyonggiense</name>
    <dbReference type="NCBI Taxonomy" id="714075"/>
    <lineage>
        <taxon>Bacteria</taxon>
        <taxon>Pseudomonadati</taxon>
        <taxon>Bacteroidota</taxon>
        <taxon>Sphingobacteriia</taxon>
        <taxon>Sphingobacteriales</taxon>
        <taxon>Sphingobacteriaceae</taxon>
        <taxon>Sphingobacterium</taxon>
    </lineage>
</organism>
<evidence type="ECO:0000313" key="1">
    <source>
        <dbReference type="EMBL" id="GAA4144626.1"/>
    </source>
</evidence>
<comment type="caution">
    <text evidence="1">The sequence shown here is derived from an EMBL/GenBank/DDBJ whole genome shotgun (WGS) entry which is preliminary data.</text>
</comment>
<proteinExistence type="predicted"/>
<gene>
    <name evidence="1" type="ORF">GCM10022216_27750</name>
</gene>
<keyword evidence="2" id="KW-1185">Reference proteome</keyword>
<dbReference type="EMBL" id="BAAAZI010000011">
    <property type="protein sequence ID" value="GAA4144626.1"/>
    <property type="molecule type" value="Genomic_DNA"/>
</dbReference>
<sequence>MTVVVNQVKKEEEDLLDIEFWLSRPASERIAEVTRLRKAYYTWLLGSYPQHLEKVITKRKNVI</sequence>
<evidence type="ECO:0000313" key="2">
    <source>
        <dbReference type="Proteomes" id="UP001500101"/>
    </source>
</evidence>
<protein>
    <submittedName>
        <fullName evidence="1">Uncharacterized protein</fullName>
    </submittedName>
</protein>
<reference evidence="2" key="1">
    <citation type="journal article" date="2019" name="Int. J. Syst. Evol. Microbiol.">
        <title>The Global Catalogue of Microorganisms (GCM) 10K type strain sequencing project: providing services to taxonomists for standard genome sequencing and annotation.</title>
        <authorList>
            <consortium name="The Broad Institute Genomics Platform"/>
            <consortium name="The Broad Institute Genome Sequencing Center for Infectious Disease"/>
            <person name="Wu L."/>
            <person name="Ma J."/>
        </authorList>
    </citation>
    <scope>NUCLEOTIDE SEQUENCE [LARGE SCALE GENOMIC DNA]</scope>
    <source>
        <strain evidence="2">JCM 16704</strain>
    </source>
</reference>
<dbReference type="Proteomes" id="UP001500101">
    <property type="component" value="Unassembled WGS sequence"/>
</dbReference>